<dbReference type="InterPro" id="IPR002182">
    <property type="entry name" value="NB-ARC"/>
</dbReference>
<organism evidence="2">
    <name type="scientific">Corethron hystrix</name>
    <dbReference type="NCBI Taxonomy" id="216773"/>
    <lineage>
        <taxon>Eukaryota</taxon>
        <taxon>Sar</taxon>
        <taxon>Stramenopiles</taxon>
        <taxon>Ochrophyta</taxon>
        <taxon>Bacillariophyta</taxon>
        <taxon>Coscinodiscophyceae</taxon>
        <taxon>Corethrophycidae</taxon>
        <taxon>Corethrales</taxon>
        <taxon>Corethraceae</taxon>
        <taxon>Corethron</taxon>
    </lineage>
</organism>
<name>A0A7S1BS31_9STRA</name>
<accession>A0A7S1BS31</accession>
<feature type="domain" description="NB-ARC" evidence="1">
    <location>
        <begin position="153"/>
        <end position="326"/>
    </location>
</feature>
<dbReference type="PANTHER" id="PTHR36766">
    <property type="entry name" value="PLANT BROAD-SPECTRUM MILDEW RESISTANCE PROTEIN RPW8"/>
    <property type="match status" value="1"/>
</dbReference>
<dbReference type="Pfam" id="PF00931">
    <property type="entry name" value="NB-ARC"/>
    <property type="match status" value="1"/>
</dbReference>
<dbReference type="Gene3D" id="3.40.50.300">
    <property type="entry name" value="P-loop containing nucleotide triphosphate hydrolases"/>
    <property type="match status" value="1"/>
</dbReference>
<sequence>MDGYKQRNIISTFYFIMSGYLPNALSDTHTSTDGNCGESPSAAITEGLQSKITSINRKRKHEMPRANRKKTEFANIPHEAKLSLMPSIDTNAAICSESFEHEVVETEMIDTALIPRMDVLKKIINNFVCFGDKECAETNNASCNHFLPKHRRLTLRGIGGVGKTTLAAMTISFTDVRSKFDHILWLNLGKYFNENPHQNNLSYEMYLDCLQILCRQLDVIAEFKPKDFLQPGDSSVIASAKILQGMEQSKIEMSQIIDGLNILIVLDDVWSHEDVEMFNFGEHMSSIFSILLTTRTLDEEPLAGSKLINVDLLNQDEACFLFYSEAGLVATTDQDAEAVGRIIKKCGNLPLAVRIAGRFLKTCRIIQPEKSLYTISEELIRKSCSPGMQPVYILLERSFSFVTDITASLALKFLFSAFTVVFHRDYILRPWVALDAVTLLWKALLRSADFSNLRQSLIRYRFTKLEDIADIMCVMGLLDRKYEKNQNQSKYQTYFRIHHDLMWDYGKMFSSKVSLVDGKVLGYDKNGIQYAENALVNCDDVLSLNTKQWNTSIVKKAQSNDKLLEKANLEPYLINWLPLHMVKAGLFDEVSDLLASEEFFESQMKMNGIEKGICFILSFVRSYNKSWNIGTFVSESPMTFVISVISAYVSRLNLCMEGHTPAKREIGKGLILLGIEHQKLSKWVKSLDLFSEALSIFKSIYNDDDHPDIIHVLKLIDSCALRHVVLVPRGSPHQLCLKNTDAIKSGSDNATLSLELSSHPGYGIVRCEEDSRLVIPAKGVSYQYNLLGVGLKESTIEVTCNSHSVQSISCGRSLFTAMAALDEGIPLILMTDLQFENNGENDDTSKILKAGSFFTFDPSGIIYPTMAPNMCLGVCPNPALYLVAHGSPNGAIFKYSSDLLRSNKLCQTDNHEQSDTDKKHHCCEMHNGIKLELSSHPGMGIVSSLTTCAQIPLLDGIIACSLGLGPVENAVSGEMNENNHLLIFSNDSKSALTVGAEHNITIGKLVWTSDIVENWSHTFVINKDGTISPSQTQNLILGFQVPGKSFYK</sequence>
<dbReference type="PANTHER" id="PTHR36766:SF30">
    <property type="entry name" value="TIR-NBS TYPE DISEASE RESISTANCE PROTEIN-RELATED"/>
    <property type="match status" value="1"/>
</dbReference>
<dbReference type="GO" id="GO:0043531">
    <property type="term" value="F:ADP binding"/>
    <property type="evidence" value="ECO:0007669"/>
    <property type="project" value="InterPro"/>
</dbReference>
<dbReference type="EMBL" id="HBFR01032303">
    <property type="protein sequence ID" value="CAD8896243.1"/>
    <property type="molecule type" value="Transcribed_RNA"/>
</dbReference>
<evidence type="ECO:0000259" key="1">
    <source>
        <dbReference type="Pfam" id="PF00931"/>
    </source>
</evidence>
<evidence type="ECO:0000313" key="2">
    <source>
        <dbReference type="EMBL" id="CAD8896243.1"/>
    </source>
</evidence>
<reference evidence="2" key="1">
    <citation type="submission" date="2021-01" db="EMBL/GenBank/DDBJ databases">
        <authorList>
            <person name="Corre E."/>
            <person name="Pelletier E."/>
            <person name="Niang G."/>
            <person name="Scheremetjew M."/>
            <person name="Finn R."/>
            <person name="Kale V."/>
            <person name="Holt S."/>
            <person name="Cochrane G."/>
            <person name="Meng A."/>
            <person name="Brown T."/>
            <person name="Cohen L."/>
        </authorList>
    </citation>
    <scope>NUCLEOTIDE SEQUENCE</scope>
    <source>
        <strain evidence="2">308</strain>
    </source>
</reference>
<dbReference type="PRINTS" id="PR00364">
    <property type="entry name" value="DISEASERSIST"/>
</dbReference>
<dbReference type="SUPFAM" id="SSF52540">
    <property type="entry name" value="P-loop containing nucleoside triphosphate hydrolases"/>
    <property type="match status" value="1"/>
</dbReference>
<proteinExistence type="predicted"/>
<protein>
    <recommendedName>
        <fullName evidence="1">NB-ARC domain-containing protein</fullName>
    </recommendedName>
</protein>
<gene>
    <name evidence="2" type="ORF">CHYS00102_LOCUS23457</name>
</gene>
<dbReference type="InterPro" id="IPR027417">
    <property type="entry name" value="P-loop_NTPase"/>
</dbReference>
<dbReference type="AlphaFoldDB" id="A0A7S1BS31"/>